<proteinExistence type="predicted"/>
<evidence type="ECO:0000313" key="1">
    <source>
        <dbReference type="EMBL" id="RUS73103.1"/>
    </source>
</evidence>
<sequence>MYLLCSQLCIDYQSFGVCLYGLLMYWRLTPTVVHPPMYLLCSQLCIDYQCIDVPVWITNVLASNTHGCASTNASAYDTICPKVDKGVPNLIFQMEPSGRYMCHYVEARRKKQALLHWLCISPSSHEHRTV</sequence>
<evidence type="ECO:0000313" key="2">
    <source>
        <dbReference type="Proteomes" id="UP000271974"/>
    </source>
</evidence>
<protein>
    <submittedName>
        <fullName evidence="1">Uncharacterized protein</fullName>
    </submittedName>
</protein>
<name>A0A3S0ZQR5_ELYCH</name>
<accession>A0A3S0ZQR5</accession>
<organism evidence="1 2">
    <name type="scientific">Elysia chlorotica</name>
    <name type="common">Eastern emerald elysia</name>
    <name type="synonym">Sea slug</name>
    <dbReference type="NCBI Taxonomy" id="188477"/>
    <lineage>
        <taxon>Eukaryota</taxon>
        <taxon>Metazoa</taxon>
        <taxon>Spiralia</taxon>
        <taxon>Lophotrochozoa</taxon>
        <taxon>Mollusca</taxon>
        <taxon>Gastropoda</taxon>
        <taxon>Heterobranchia</taxon>
        <taxon>Euthyneura</taxon>
        <taxon>Panpulmonata</taxon>
        <taxon>Sacoglossa</taxon>
        <taxon>Placobranchoidea</taxon>
        <taxon>Plakobranchidae</taxon>
        <taxon>Elysia</taxon>
    </lineage>
</organism>
<comment type="caution">
    <text evidence="1">The sequence shown here is derived from an EMBL/GenBank/DDBJ whole genome shotgun (WGS) entry which is preliminary data.</text>
</comment>
<dbReference type="Proteomes" id="UP000271974">
    <property type="component" value="Unassembled WGS sequence"/>
</dbReference>
<dbReference type="EMBL" id="RQTK01000976">
    <property type="protein sequence ID" value="RUS73103.1"/>
    <property type="molecule type" value="Genomic_DNA"/>
</dbReference>
<dbReference type="AlphaFoldDB" id="A0A3S0ZQR5"/>
<reference evidence="1 2" key="1">
    <citation type="submission" date="2019-01" db="EMBL/GenBank/DDBJ databases">
        <title>A draft genome assembly of the solar-powered sea slug Elysia chlorotica.</title>
        <authorList>
            <person name="Cai H."/>
            <person name="Li Q."/>
            <person name="Fang X."/>
            <person name="Li J."/>
            <person name="Curtis N.E."/>
            <person name="Altenburger A."/>
            <person name="Shibata T."/>
            <person name="Feng M."/>
            <person name="Maeda T."/>
            <person name="Schwartz J.A."/>
            <person name="Shigenobu S."/>
            <person name="Lundholm N."/>
            <person name="Nishiyama T."/>
            <person name="Yang H."/>
            <person name="Hasebe M."/>
            <person name="Li S."/>
            <person name="Pierce S.K."/>
            <person name="Wang J."/>
        </authorList>
    </citation>
    <scope>NUCLEOTIDE SEQUENCE [LARGE SCALE GENOMIC DNA]</scope>
    <source>
        <strain evidence="1">EC2010</strain>
        <tissue evidence="1">Whole organism of an adult</tissue>
    </source>
</reference>
<keyword evidence="2" id="KW-1185">Reference proteome</keyword>
<gene>
    <name evidence="1" type="ORF">EGW08_019125</name>
</gene>